<dbReference type="SUPFAM" id="SSF52402">
    <property type="entry name" value="Adenine nucleotide alpha hydrolases-like"/>
    <property type="match status" value="1"/>
</dbReference>
<dbReference type="Gene3D" id="3.40.50.620">
    <property type="entry name" value="HUPs"/>
    <property type="match status" value="1"/>
</dbReference>
<dbReference type="PIRSF" id="PIRSF006661">
    <property type="entry name" value="PP-lp_UCP006661"/>
    <property type="match status" value="1"/>
</dbReference>
<sequence>MPNADNAQRLIAWFKDHSKIAVAFSGGVDSSVVLAAALKANPDHGERVIAVTARSPSVANWQLETATQVAQELGAQHVFIDTDEVTRPAYQVNDSKRCYHCKSTLYEALQSIVHAKVGDASATIVSGTNHDDLGDYRPGIAAGKEAQVATPLADLALGKAQVRDLARFWKLSNAELPASPCLASRIAYGVQVTVERLSMVEQAETLLQKYGLHDFRVRLHESQLARIEVPADQIEMFCQSAIRHQLAAQLTQIGFQYVTLDLAGFRSGNLNSALVAIELPASS</sequence>
<dbReference type="InterPro" id="IPR014729">
    <property type="entry name" value="Rossmann-like_a/b/a_fold"/>
</dbReference>
<gene>
    <name evidence="3" type="ORF">SV7mr_13570</name>
</gene>
<reference evidence="3 4" key="1">
    <citation type="submission" date="2019-02" db="EMBL/GenBank/DDBJ databases">
        <title>Deep-cultivation of Planctomycetes and their phenomic and genomic characterization uncovers novel biology.</title>
        <authorList>
            <person name="Wiegand S."/>
            <person name="Jogler M."/>
            <person name="Boedeker C."/>
            <person name="Pinto D."/>
            <person name="Vollmers J."/>
            <person name="Rivas-Marin E."/>
            <person name="Kohn T."/>
            <person name="Peeters S.H."/>
            <person name="Heuer A."/>
            <person name="Rast P."/>
            <person name="Oberbeckmann S."/>
            <person name="Bunk B."/>
            <person name="Jeske O."/>
            <person name="Meyerdierks A."/>
            <person name="Storesund J.E."/>
            <person name="Kallscheuer N."/>
            <person name="Luecker S."/>
            <person name="Lage O.M."/>
            <person name="Pohl T."/>
            <person name="Merkel B.J."/>
            <person name="Hornburger P."/>
            <person name="Mueller R.-W."/>
            <person name="Bruemmer F."/>
            <person name="Labrenz M."/>
            <person name="Spormann A.M."/>
            <person name="Op den Camp H."/>
            <person name="Overmann J."/>
            <person name="Amann R."/>
            <person name="Jetten M.S.M."/>
            <person name="Mascher T."/>
            <person name="Medema M.H."/>
            <person name="Devos D.P."/>
            <person name="Kaster A.-K."/>
            <person name="Ovreas L."/>
            <person name="Rohde M."/>
            <person name="Galperin M.Y."/>
            <person name="Jogler C."/>
        </authorList>
    </citation>
    <scope>NUCLEOTIDE SEQUENCE [LARGE SCALE GENOMIC DNA]</scope>
    <source>
        <strain evidence="3 4">SV_7m_r</strain>
    </source>
</reference>
<accession>A0A517SRW9</accession>
<dbReference type="InterPro" id="IPR001962">
    <property type="entry name" value="Asn_synthase"/>
</dbReference>
<dbReference type="GO" id="GO:0016783">
    <property type="term" value="F:sulfurtransferase activity"/>
    <property type="evidence" value="ECO:0007669"/>
    <property type="project" value="InterPro"/>
</dbReference>
<dbReference type="Pfam" id="PF00733">
    <property type="entry name" value="Asn_synthase"/>
    <property type="match status" value="1"/>
</dbReference>
<evidence type="ECO:0000313" key="3">
    <source>
        <dbReference type="EMBL" id="QDT58856.1"/>
    </source>
</evidence>
<feature type="domain" description="Asparagine synthetase" evidence="2">
    <location>
        <begin position="19"/>
        <end position="86"/>
    </location>
</feature>
<dbReference type="InterPro" id="IPR052188">
    <property type="entry name" value="Ni-pincer_cofactor_biosynth"/>
</dbReference>
<protein>
    <submittedName>
        <fullName evidence="3">tRNA-specific 2-thiouridylase MnmA</fullName>
    </submittedName>
</protein>
<dbReference type="EMBL" id="CP036272">
    <property type="protein sequence ID" value="QDT58856.1"/>
    <property type="molecule type" value="Genomic_DNA"/>
</dbReference>
<name>A0A517SRW9_9BACT</name>
<dbReference type="NCBIfam" id="TIGR00268">
    <property type="entry name" value="ATP-dependent sacrificial sulfur transferase LarE"/>
    <property type="match status" value="1"/>
</dbReference>
<evidence type="ECO:0000259" key="2">
    <source>
        <dbReference type="Pfam" id="PF00733"/>
    </source>
</evidence>
<dbReference type="AlphaFoldDB" id="A0A517SRW9"/>
<organism evidence="3 4">
    <name type="scientific">Stieleria bergensis</name>
    <dbReference type="NCBI Taxonomy" id="2528025"/>
    <lineage>
        <taxon>Bacteria</taxon>
        <taxon>Pseudomonadati</taxon>
        <taxon>Planctomycetota</taxon>
        <taxon>Planctomycetia</taxon>
        <taxon>Pirellulales</taxon>
        <taxon>Pirellulaceae</taxon>
        <taxon>Stieleria</taxon>
    </lineage>
</organism>
<dbReference type="CDD" id="cd01990">
    <property type="entry name" value="LarE-like"/>
    <property type="match status" value="1"/>
</dbReference>
<dbReference type="GO" id="GO:0006529">
    <property type="term" value="P:asparagine biosynthetic process"/>
    <property type="evidence" value="ECO:0007669"/>
    <property type="project" value="InterPro"/>
</dbReference>
<proteinExistence type="predicted"/>
<evidence type="ECO:0000313" key="4">
    <source>
        <dbReference type="Proteomes" id="UP000315003"/>
    </source>
</evidence>
<dbReference type="InterPro" id="IPR005232">
    <property type="entry name" value="LarE"/>
</dbReference>
<dbReference type="OrthoDB" id="9776919at2"/>
<dbReference type="PANTHER" id="PTHR43169:SF2">
    <property type="entry name" value="NAD_GMP SYNTHASE DOMAIN-CONTAINING PROTEIN"/>
    <property type="match status" value="1"/>
</dbReference>
<feature type="active site" description="Nucleophile and sulfur donor" evidence="1">
    <location>
        <position position="181"/>
    </location>
</feature>
<evidence type="ECO:0000256" key="1">
    <source>
        <dbReference type="PIRSR" id="PIRSR006661-1"/>
    </source>
</evidence>
<dbReference type="PANTHER" id="PTHR43169">
    <property type="entry name" value="EXSB FAMILY PROTEIN"/>
    <property type="match status" value="1"/>
</dbReference>
<dbReference type="RefSeq" id="WP_145270322.1">
    <property type="nucleotide sequence ID" value="NZ_CP036272.1"/>
</dbReference>
<keyword evidence="4" id="KW-1185">Reference proteome</keyword>
<dbReference type="GO" id="GO:0004066">
    <property type="term" value="F:asparagine synthase (glutamine-hydrolyzing) activity"/>
    <property type="evidence" value="ECO:0007669"/>
    <property type="project" value="InterPro"/>
</dbReference>
<dbReference type="Proteomes" id="UP000315003">
    <property type="component" value="Chromosome"/>
</dbReference>